<dbReference type="PANTHER" id="PTHR21228">
    <property type="entry name" value="FAST LEU-RICH DOMAIN-CONTAINING"/>
    <property type="match status" value="1"/>
</dbReference>
<proteinExistence type="predicted"/>
<dbReference type="GO" id="GO:0005759">
    <property type="term" value="C:mitochondrial matrix"/>
    <property type="evidence" value="ECO:0007669"/>
    <property type="project" value="TreeGrafter"/>
</dbReference>
<dbReference type="InParanoid" id="A0A6P8IJA0"/>
<dbReference type="GO" id="GO:0000963">
    <property type="term" value="P:mitochondrial RNA processing"/>
    <property type="evidence" value="ECO:0007669"/>
    <property type="project" value="TreeGrafter"/>
</dbReference>
<dbReference type="GO" id="GO:0035770">
    <property type="term" value="C:ribonucleoprotein granule"/>
    <property type="evidence" value="ECO:0007669"/>
    <property type="project" value="TreeGrafter"/>
</dbReference>
<organism evidence="1 2">
    <name type="scientific">Actinia tenebrosa</name>
    <name type="common">Australian red waratah sea anemone</name>
    <dbReference type="NCBI Taxonomy" id="6105"/>
    <lineage>
        <taxon>Eukaryota</taxon>
        <taxon>Metazoa</taxon>
        <taxon>Cnidaria</taxon>
        <taxon>Anthozoa</taxon>
        <taxon>Hexacorallia</taxon>
        <taxon>Actiniaria</taxon>
        <taxon>Actiniidae</taxon>
        <taxon>Actinia</taxon>
    </lineage>
</organism>
<accession>A0A6P8IJA0</accession>
<dbReference type="Proteomes" id="UP000515163">
    <property type="component" value="Unplaced"/>
</dbReference>
<dbReference type="KEGG" id="aten:116301831"/>
<sequence>MAFFKKLLQSNLRQCLAFSPRCSFLHQNVFSRPLFFSNYFRIQAQSFSQNTTPKSIFNITEKSGKKSFSRNDPVVTIAKQIEESVRGIRSKSEALENYAKYKSTGVLSDGDFVRVLVRLAKSNDHTKYKRDKNNAVQLYEGLLNDIKNKSSQLKEFELADIIWSLGKLDITDPEWFAYFGSIIESKQDFKAFSNADLAMILWGHGKTNIAAPILFSHIQKEILRRDAKEFTTRELCQIVWSFARVMRASAKLFAAVRKDIQERDITEFNNQDLIMLMWAYSEEGVNVKPLFRFFKSELLNSKRLSEYGTKDLSVILWSFSNQRIKAQDLFAAVEREILTRPKLYFDDQSLVIIAWSYANTDNKSPRLFQLIEKQLMSIDLGGWSLHRLARILWSFTKTGFLNKKFLQKISNAMLFQDFADLSQNSLDEVVYTLQVCEHALSPKLVSAVEAELMKRAKEI</sequence>
<dbReference type="AlphaFoldDB" id="A0A6P8IJA0"/>
<reference evidence="2" key="1">
    <citation type="submission" date="2025-08" db="UniProtKB">
        <authorList>
            <consortium name="RefSeq"/>
        </authorList>
    </citation>
    <scope>IDENTIFICATION</scope>
    <source>
        <tissue evidence="2">Tentacle</tissue>
    </source>
</reference>
<evidence type="ECO:0000313" key="1">
    <source>
        <dbReference type="Proteomes" id="UP000515163"/>
    </source>
</evidence>
<dbReference type="RefSeq" id="XP_031566869.1">
    <property type="nucleotide sequence ID" value="XM_031711009.1"/>
</dbReference>
<evidence type="ECO:0000313" key="2">
    <source>
        <dbReference type="RefSeq" id="XP_031566869.1"/>
    </source>
</evidence>
<dbReference type="GO" id="GO:0003723">
    <property type="term" value="F:RNA binding"/>
    <property type="evidence" value="ECO:0007669"/>
    <property type="project" value="TreeGrafter"/>
</dbReference>
<dbReference type="GO" id="GO:0044528">
    <property type="term" value="P:regulation of mitochondrial mRNA stability"/>
    <property type="evidence" value="ECO:0007669"/>
    <property type="project" value="TreeGrafter"/>
</dbReference>
<dbReference type="PANTHER" id="PTHR21228:SF40">
    <property type="entry name" value="LD45607P"/>
    <property type="match status" value="1"/>
</dbReference>
<dbReference type="OrthoDB" id="5981275at2759"/>
<name>A0A6P8IJA0_ACTTE</name>
<gene>
    <name evidence="2" type="primary">LOC116301831</name>
</gene>
<dbReference type="GeneID" id="116301831"/>
<dbReference type="InterPro" id="IPR050870">
    <property type="entry name" value="FAST_kinase"/>
</dbReference>
<keyword evidence="1" id="KW-1185">Reference proteome</keyword>
<protein>
    <submittedName>
        <fullName evidence="2">Uncharacterized protein LOC116301831</fullName>
    </submittedName>
</protein>